<dbReference type="EMBL" id="JBBPBM010000024">
    <property type="protein sequence ID" value="KAK8541621.1"/>
    <property type="molecule type" value="Genomic_DNA"/>
</dbReference>
<comment type="caution">
    <text evidence="1">The sequence shown here is derived from an EMBL/GenBank/DDBJ whole genome shotgun (WGS) entry which is preliminary data.</text>
</comment>
<keyword evidence="2" id="KW-1185">Reference proteome</keyword>
<reference evidence="1 2" key="1">
    <citation type="journal article" date="2024" name="G3 (Bethesda)">
        <title>Genome assembly of Hibiscus sabdariffa L. provides insights into metabolisms of medicinal natural products.</title>
        <authorList>
            <person name="Kim T."/>
        </authorList>
    </citation>
    <scope>NUCLEOTIDE SEQUENCE [LARGE SCALE GENOMIC DNA]</scope>
    <source>
        <strain evidence="1">TK-2024</strain>
        <tissue evidence="1">Old leaves</tissue>
    </source>
</reference>
<gene>
    <name evidence="1" type="ORF">V6N12_014249</name>
</gene>
<sequence length="77" mass="8438">MNAMTYGVDGNGVILANLDTNPPSDTLECYMLAMSYDLDWVMNPNQLCSGVERYQITSIPVHQGACLKETVHSESSP</sequence>
<evidence type="ECO:0000313" key="2">
    <source>
        <dbReference type="Proteomes" id="UP001472677"/>
    </source>
</evidence>
<organism evidence="1 2">
    <name type="scientific">Hibiscus sabdariffa</name>
    <name type="common">roselle</name>
    <dbReference type="NCBI Taxonomy" id="183260"/>
    <lineage>
        <taxon>Eukaryota</taxon>
        <taxon>Viridiplantae</taxon>
        <taxon>Streptophyta</taxon>
        <taxon>Embryophyta</taxon>
        <taxon>Tracheophyta</taxon>
        <taxon>Spermatophyta</taxon>
        <taxon>Magnoliopsida</taxon>
        <taxon>eudicotyledons</taxon>
        <taxon>Gunneridae</taxon>
        <taxon>Pentapetalae</taxon>
        <taxon>rosids</taxon>
        <taxon>malvids</taxon>
        <taxon>Malvales</taxon>
        <taxon>Malvaceae</taxon>
        <taxon>Malvoideae</taxon>
        <taxon>Hibiscus</taxon>
    </lineage>
</organism>
<name>A0ABR2DJL7_9ROSI</name>
<evidence type="ECO:0000313" key="1">
    <source>
        <dbReference type="EMBL" id="KAK8541621.1"/>
    </source>
</evidence>
<protein>
    <submittedName>
        <fullName evidence="1">Uncharacterized protein</fullName>
    </submittedName>
</protein>
<proteinExistence type="predicted"/>
<accession>A0ABR2DJL7</accession>
<dbReference type="Proteomes" id="UP001472677">
    <property type="component" value="Unassembled WGS sequence"/>
</dbReference>